<comment type="caution">
    <text evidence="12">The sequence shown here is derived from an EMBL/GenBank/DDBJ whole genome shotgun (WGS) entry which is preliminary data.</text>
</comment>
<feature type="region of interest" description="Disordered" evidence="9">
    <location>
        <begin position="120"/>
        <end position="139"/>
    </location>
</feature>
<dbReference type="SUPFAM" id="SSF50182">
    <property type="entry name" value="Sm-like ribonucleoproteins"/>
    <property type="match status" value="1"/>
</dbReference>
<keyword evidence="4 10" id="KW-0812">Transmembrane</keyword>
<dbReference type="PANTHER" id="PTHR31618:SF7">
    <property type="entry name" value="MECHANOSENSITIVE ION CHANNEL PROTEIN"/>
    <property type="match status" value="1"/>
</dbReference>
<evidence type="ECO:0000256" key="3">
    <source>
        <dbReference type="ARBA" id="ARBA00022448"/>
    </source>
</evidence>
<dbReference type="InterPro" id="IPR023408">
    <property type="entry name" value="MscS_beta-dom_sf"/>
</dbReference>
<keyword evidence="6" id="KW-0406">Ion transport</keyword>
<dbReference type="GO" id="GO:0050982">
    <property type="term" value="P:detection of mechanical stimulus"/>
    <property type="evidence" value="ECO:0007669"/>
    <property type="project" value="UniProtKB-ARBA"/>
</dbReference>
<evidence type="ECO:0000256" key="7">
    <source>
        <dbReference type="ARBA" id="ARBA00023136"/>
    </source>
</evidence>
<gene>
    <name evidence="12" type="ORF">ACJRO7_016003</name>
</gene>
<feature type="transmembrane region" description="Helical" evidence="10">
    <location>
        <begin position="240"/>
        <end position="257"/>
    </location>
</feature>
<feature type="transmembrane region" description="Helical" evidence="10">
    <location>
        <begin position="157"/>
        <end position="179"/>
    </location>
</feature>
<feature type="domain" description="Mechanosensitive ion channel MscS" evidence="11">
    <location>
        <begin position="502"/>
        <end position="567"/>
    </location>
</feature>
<evidence type="ECO:0000256" key="6">
    <source>
        <dbReference type="ARBA" id="ARBA00023065"/>
    </source>
</evidence>
<dbReference type="PANTHER" id="PTHR31618">
    <property type="entry name" value="MECHANOSENSITIVE ION CHANNEL PROTEIN 5"/>
    <property type="match status" value="1"/>
</dbReference>
<feature type="compositionally biased region" description="Polar residues" evidence="9">
    <location>
        <begin position="77"/>
        <end position="90"/>
    </location>
</feature>
<organism evidence="12 13">
    <name type="scientific">Eucalyptus globulus</name>
    <name type="common">Tasmanian blue gum</name>
    <dbReference type="NCBI Taxonomy" id="34317"/>
    <lineage>
        <taxon>Eukaryota</taxon>
        <taxon>Viridiplantae</taxon>
        <taxon>Streptophyta</taxon>
        <taxon>Embryophyta</taxon>
        <taxon>Tracheophyta</taxon>
        <taxon>Spermatophyta</taxon>
        <taxon>Magnoliopsida</taxon>
        <taxon>eudicotyledons</taxon>
        <taxon>Gunneridae</taxon>
        <taxon>Pentapetalae</taxon>
        <taxon>rosids</taxon>
        <taxon>malvids</taxon>
        <taxon>Myrtales</taxon>
        <taxon>Myrtaceae</taxon>
        <taxon>Myrtoideae</taxon>
        <taxon>Eucalypteae</taxon>
        <taxon>Eucalyptus</taxon>
    </lineage>
</organism>
<dbReference type="InterPro" id="IPR006685">
    <property type="entry name" value="MscS_channel_2nd"/>
</dbReference>
<dbReference type="InterPro" id="IPR016688">
    <property type="entry name" value="MscS-like_plants/fungi"/>
</dbReference>
<evidence type="ECO:0000313" key="13">
    <source>
        <dbReference type="Proteomes" id="UP001634007"/>
    </source>
</evidence>
<sequence length="670" mass="75310">MEVNASPLEKKEANEVVLMISGVECQSRGSSPKPNTEPIELENPLSSSQISNSTSPSAMELTQSIPTPSEHRLSELLNIQTRKSISSSTNEKLKSRSMEPPHPSDTSASASKGAVELALSKSPVSSVPSPAVEDEDDEDVCETVNPKSQVMSGRMKFILAQLVMFVCITVLLIASLTIRNLRNIVIWHVHLWGWCLLMWAIFCGMLATDWLIKLLIFLIDKKYLPKKRGFYSLFALKDSAEVLAWLCLVTLAWVLLINHGVKCSRHTTKILNRVTRALVSCLVGAALWLIKTFLVAWLAVSFQHKRFFNRMQDYFFQHYVIRKLSGRAVPEISLKVNIEMKMDKVSPWKIIKFADSLDEAEQEDKDITDAQKAKDAAKAIIKKVVKPGSEFIEKDDLSRFMRKEQVEKLLAFFPGAKETGKIKKLFFKIWLVNVYLERKSVVRAFKDTKTCIDTLDKLGSALFLVLIIILGLLLTGLLTTPVQIFISSQLLLLEFIFGNAAKDLLEAIVFVCAKHPFDVGDRCDVDGVEMEVAVKNILTTVFLTNDGEEKIYSNSVLASKPISNFNRSPHMSESVEFKVDFSASDESLGALKDKIQTYLDSKPKHWHPDPSVVVKEILDGDHLKMVLHVTPTMNFLNARERAARRSDLVLELKKILEELHLKVPRASSVI</sequence>
<evidence type="ECO:0000256" key="10">
    <source>
        <dbReference type="SAM" id="Phobius"/>
    </source>
</evidence>
<protein>
    <recommendedName>
        <fullName evidence="11">Mechanosensitive ion channel MscS domain-containing protein</fullName>
    </recommendedName>
</protein>
<feature type="compositionally biased region" description="Low complexity" evidence="9">
    <location>
        <begin position="120"/>
        <end position="131"/>
    </location>
</feature>
<accession>A0ABD3L5R6</accession>
<feature type="compositionally biased region" description="Low complexity" evidence="9">
    <location>
        <begin position="46"/>
        <end position="57"/>
    </location>
</feature>
<dbReference type="InterPro" id="IPR010920">
    <property type="entry name" value="LSM_dom_sf"/>
</dbReference>
<evidence type="ECO:0000256" key="5">
    <source>
        <dbReference type="ARBA" id="ARBA00022989"/>
    </source>
</evidence>
<keyword evidence="7 10" id="KW-0472">Membrane</keyword>
<feature type="transmembrane region" description="Helical" evidence="10">
    <location>
        <begin position="277"/>
        <end position="300"/>
    </location>
</feature>
<evidence type="ECO:0000313" key="12">
    <source>
        <dbReference type="EMBL" id="KAL3747153.1"/>
    </source>
</evidence>
<dbReference type="Proteomes" id="UP001634007">
    <property type="component" value="Unassembled WGS sequence"/>
</dbReference>
<keyword evidence="13" id="KW-1185">Reference proteome</keyword>
<evidence type="ECO:0000256" key="8">
    <source>
        <dbReference type="ARBA" id="ARBA00023303"/>
    </source>
</evidence>
<evidence type="ECO:0000256" key="4">
    <source>
        <dbReference type="ARBA" id="ARBA00022692"/>
    </source>
</evidence>
<evidence type="ECO:0000256" key="9">
    <source>
        <dbReference type="SAM" id="MobiDB-lite"/>
    </source>
</evidence>
<dbReference type="GO" id="GO:0005886">
    <property type="term" value="C:plasma membrane"/>
    <property type="evidence" value="ECO:0007669"/>
    <property type="project" value="UniProtKB-ARBA"/>
</dbReference>
<comment type="similarity">
    <text evidence="2">Belongs to the MscS (TC 1.A.23) family.</text>
</comment>
<keyword evidence="8" id="KW-0407">Ion channel</keyword>
<proteinExistence type="inferred from homology"/>
<name>A0ABD3L5R6_EUCGL</name>
<feature type="transmembrane region" description="Helical" evidence="10">
    <location>
        <begin position="458"/>
        <end position="478"/>
    </location>
</feature>
<keyword evidence="5 10" id="KW-1133">Transmembrane helix</keyword>
<dbReference type="Pfam" id="PF00924">
    <property type="entry name" value="MS_channel_2nd"/>
    <property type="match status" value="1"/>
</dbReference>
<dbReference type="Gene3D" id="2.30.30.60">
    <property type="match status" value="1"/>
</dbReference>
<dbReference type="AlphaFoldDB" id="A0ABD3L5R6"/>
<feature type="region of interest" description="Disordered" evidence="9">
    <location>
        <begin position="23"/>
        <end position="112"/>
    </location>
</feature>
<dbReference type="FunFam" id="2.30.30.60:FF:000003">
    <property type="entry name" value="Predicted mechanosensitive ion channel"/>
    <property type="match status" value="1"/>
</dbReference>
<keyword evidence="3" id="KW-0813">Transport</keyword>
<dbReference type="GO" id="GO:0008381">
    <property type="term" value="F:mechanosensitive monoatomic ion channel activity"/>
    <property type="evidence" value="ECO:0007669"/>
    <property type="project" value="UniProtKB-ARBA"/>
</dbReference>
<evidence type="ECO:0000256" key="1">
    <source>
        <dbReference type="ARBA" id="ARBA00004141"/>
    </source>
</evidence>
<dbReference type="EMBL" id="JBJKBG010000003">
    <property type="protein sequence ID" value="KAL3747153.1"/>
    <property type="molecule type" value="Genomic_DNA"/>
</dbReference>
<comment type="subcellular location">
    <subcellularLocation>
        <location evidence="1">Membrane</location>
        <topology evidence="1">Multi-pass membrane protein</topology>
    </subcellularLocation>
</comment>
<feature type="transmembrane region" description="Helical" evidence="10">
    <location>
        <begin position="191"/>
        <end position="219"/>
    </location>
</feature>
<evidence type="ECO:0000259" key="11">
    <source>
        <dbReference type="Pfam" id="PF00924"/>
    </source>
</evidence>
<evidence type="ECO:0000256" key="2">
    <source>
        <dbReference type="ARBA" id="ARBA00008017"/>
    </source>
</evidence>
<reference evidence="12 13" key="1">
    <citation type="submission" date="2024-11" db="EMBL/GenBank/DDBJ databases">
        <title>Chromosome-level genome assembly of Eucalyptus globulus Labill. provides insights into its genome evolution.</title>
        <authorList>
            <person name="Li X."/>
        </authorList>
    </citation>
    <scope>NUCLEOTIDE SEQUENCE [LARGE SCALE GENOMIC DNA]</scope>
    <source>
        <strain evidence="12">CL2024</strain>
        <tissue evidence="12">Fresh tender leaves</tissue>
    </source>
</reference>